<comment type="caution">
    <text evidence="3">The sequence shown here is derived from an EMBL/GenBank/DDBJ whole genome shotgun (WGS) entry which is preliminary data.</text>
</comment>
<evidence type="ECO:0000259" key="2">
    <source>
        <dbReference type="Pfam" id="PF09320"/>
    </source>
</evidence>
<gene>
    <name evidence="3" type="ORF">CTI12_AA583880</name>
</gene>
<reference evidence="3 4" key="1">
    <citation type="journal article" date="2018" name="Mol. Plant">
        <title>The genome of Artemisia annua provides insight into the evolution of Asteraceae family and artemisinin biosynthesis.</title>
        <authorList>
            <person name="Shen Q."/>
            <person name="Zhang L."/>
            <person name="Liao Z."/>
            <person name="Wang S."/>
            <person name="Yan T."/>
            <person name="Shi P."/>
            <person name="Liu M."/>
            <person name="Fu X."/>
            <person name="Pan Q."/>
            <person name="Wang Y."/>
            <person name="Lv Z."/>
            <person name="Lu X."/>
            <person name="Zhang F."/>
            <person name="Jiang W."/>
            <person name="Ma Y."/>
            <person name="Chen M."/>
            <person name="Hao X."/>
            <person name="Li L."/>
            <person name="Tang Y."/>
            <person name="Lv G."/>
            <person name="Zhou Y."/>
            <person name="Sun X."/>
            <person name="Brodelius P.E."/>
            <person name="Rose J.K.C."/>
            <person name="Tang K."/>
        </authorList>
    </citation>
    <scope>NUCLEOTIDE SEQUENCE [LARGE SCALE GENOMIC DNA]</scope>
    <source>
        <strain evidence="4">cv. Huhao1</strain>
        <tissue evidence="3">Leaf</tissue>
    </source>
</reference>
<organism evidence="3 4">
    <name type="scientific">Artemisia annua</name>
    <name type="common">Sweet wormwood</name>
    <dbReference type="NCBI Taxonomy" id="35608"/>
    <lineage>
        <taxon>Eukaryota</taxon>
        <taxon>Viridiplantae</taxon>
        <taxon>Streptophyta</taxon>
        <taxon>Embryophyta</taxon>
        <taxon>Tracheophyta</taxon>
        <taxon>Spermatophyta</taxon>
        <taxon>Magnoliopsida</taxon>
        <taxon>eudicotyledons</taxon>
        <taxon>Gunneridae</taxon>
        <taxon>Pentapetalae</taxon>
        <taxon>asterids</taxon>
        <taxon>campanulids</taxon>
        <taxon>Asterales</taxon>
        <taxon>Asteraceae</taxon>
        <taxon>Asteroideae</taxon>
        <taxon>Anthemideae</taxon>
        <taxon>Artemisiinae</taxon>
        <taxon>Artemisia</taxon>
    </lineage>
</organism>
<dbReference type="STRING" id="35608.A0A2U1KMN6"/>
<dbReference type="AlphaFoldDB" id="A0A2U1KMN6"/>
<keyword evidence="4" id="KW-1185">Reference proteome</keyword>
<keyword evidence="1" id="KW-1133">Transmembrane helix</keyword>
<name>A0A2U1KMN6_ARTAN</name>
<protein>
    <recommendedName>
        <fullName evidence="2">DUF1977 domain-containing protein</fullName>
    </recommendedName>
</protein>
<accession>A0A2U1KMN6</accession>
<dbReference type="Pfam" id="PF09320">
    <property type="entry name" value="DUF1977"/>
    <property type="match status" value="1"/>
</dbReference>
<dbReference type="EMBL" id="PKPP01016143">
    <property type="protein sequence ID" value="PWA37978.1"/>
    <property type="molecule type" value="Genomic_DNA"/>
</dbReference>
<proteinExistence type="predicted"/>
<dbReference type="InterPro" id="IPR015399">
    <property type="entry name" value="DUF1977_DnaJ-like"/>
</dbReference>
<evidence type="ECO:0000313" key="4">
    <source>
        <dbReference type="Proteomes" id="UP000245207"/>
    </source>
</evidence>
<dbReference type="OrthoDB" id="10250354at2759"/>
<evidence type="ECO:0000256" key="1">
    <source>
        <dbReference type="SAM" id="Phobius"/>
    </source>
</evidence>
<feature type="domain" description="DUF1977" evidence="2">
    <location>
        <begin position="81"/>
        <end position="151"/>
    </location>
</feature>
<evidence type="ECO:0000313" key="3">
    <source>
        <dbReference type="EMBL" id="PWA37978.1"/>
    </source>
</evidence>
<keyword evidence="1" id="KW-0812">Transmembrane</keyword>
<sequence>MDGNKEYVEACIDIPVERKALCYTDCALNANHNQNLKVSYKSAANPFGPLWTVIEIRVLLINTLLVTLFNLYVFYVLSKDCSTPLYEIERRDDYRLPMTTKEYGIEFYVVSSSMFDQRYPVGTQNRTDIENRIIKEYIQLAWGHCDYEQRHNFLRPDIPTPVCDRLQTLGIPRTRLNAPTN</sequence>
<keyword evidence="1" id="KW-0472">Membrane</keyword>
<feature type="transmembrane region" description="Helical" evidence="1">
    <location>
        <begin position="56"/>
        <end position="77"/>
    </location>
</feature>
<dbReference type="Proteomes" id="UP000245207">
    <property type="component" value="Unassembled WGS sequence"/>
</dbReference>